<dbReference type="SMART" id="SM00989">
    <property type="entry name" value="V4R"/>
    <property type="match status" value="1"/>
</dbReference>
<dbReference type="InterPro" id="IPR025736">
    <property type="entry name" value="PucR_C-HTH_dom"/>
</dbReference>
<gene>
    <name evidence="2" type="ORF">HNR53_003302</name>
</gene>
<dbReference type="Pfam" id="PF13556">
    <property type="entry name" value="HTH_30"/>
    <property type="match status" value="1"/>
</dbReference>
<evidence type="ECO:0000313" key="3">
    <source>
        <dbReference type="Proteomes" id="UP000531594"/>
    </source>
</evidence>
<dbReference type="RefSeq" id="WP_184527823.1">
    <property type="nucleotide sequence ID" value="NZ_JACHGK010000012.1"/>
</dbReference>
<protein>
    <submittedName>
        <fullName evidence="2">Putative hydrocarbon binding protein</fullName>
    </submittedName>
</protein>
<dbReference type="InterPro" id="IPR051448">
    <property type="entry name" value="CdaR-like_regulators"/>
</dbReference>
<dbReference type="InterPro" id="IPR010523">
    <property type="entry name" value="XylR_N"/>
</dbReference>
<proteinExistence type="predicted"/>
<accession>A0A7X0HVE2</accession>
<name>A0A7X0HVE2_9BACI</name>
<dbReference type="Pfam" id="PF06505">
    <property type="entry name" value="XylR_N"/>
    <property type="match status" value="1"/>
</dbReference>
<dbReference type="EMBL" id="JACHGK010000012">
    <property type="protein sequence ID" value="MBB6446642.1"/>
    <property type="molecule type" value="Genomic_DNA"/>
</dbReference>
<dbReference type="SUPFAM" id="SSF111126">
    <property type="entry name" value="Ligand-binding domain in the NO signalling and Golgi transport"/>
    <property type="match status" value="1"/>
</dbReference>
<dbReference type="Gene3D" id="3.30.1380.20">
    <property type="entry name" value="Trafficking protein particle complex subunit 3"/>
    <property type="match status" value="1"/>
</dbReference>
<dbReference type="InterPro" id="IPR024096">
    <property type="entry name" value="NO_sig/Golgi_transp_ligand-bd"/>
</dbReference>
<dbReference type="Proteomes" id="UP000531594">
    <property type="component" value="Unassembled WGS sequence"/>
</dbReference>
<keyword evidence="3" id="KW-1185">Reference proteome</keyword>
<dbReference type="Gene3D" id="1.10.10.2840">
    <property type="entry name" value="PucR C-terminal helix-turn-helix domain"/>
    <property type="match status" value="1"/>
</dbReference>
<dbReference type="InterPro" id="IPR004096">
    <property type="entry name" value="V4R"/>
</dbReference>
<evidence type="ECO:0000259" key="1">
    <source>
        <dbReference type="SMART" id="SM00989"/>
    </source>
</evidence>
<dbReference type="PANTHER" id="PTHR33744:SF1">
    <property type="entry name" value="DNA-BINDING TRANSCRIPTIONAL ACTIVATOR ADER"/>
    <property type="match status" value="1"/>
</dbReference>
<dbReference type="InterPro" id="IPR042070">
    <property type="entry name" value="PucR_C-HTH_sf"/>
</dbReference>
<dbReference type="AlphaFoldDB" id="A0A7X0HVE2"/>
<dbReference type="Pfam" id="PF02830">
    <property type="entry name" value="V4R"/>
    <property type="match status" value="1"/>
</dbReference>
<comment type="caution">
    <text evidence="2">The sequence shown here is derived from an EMBL/GenBank/DDBJ whole genome shotgun (WGS) entry which is preliminary data.</text>
</comment>
<evidence type="ECO:0000313" key="2">
    <source>
        <dbReference type="EMBL" id="MBB6446642.1"/>
    </source>
</evidence>
<dbReference type="PANTHER" id="PTHR33744">
    <property type="entry name" value="CARBOHYDRATE DIACID REGULATOR"/>
    <property type="match status" value="1"/>
</dbReference>
<organism evidence="2 3">
    <name type="scientific">Bacillus benzoevorans</name>
    <dbReference type="NCBI Taxonomy" id="1456"/>
    <lineage>
        <taxon>Bacteria</taxon>
        <taxon>Bacillati</taxon>
        <taxon>Bacillota</taxon>
        <taxon>Bacilli</taxon>
        <taxon>Bacillales</taxon>
        <taxon>Bacillaceae</taxon>
        <taxon>Bacillus</taxon>
    </lineage>
</organism>
<sequence length="626" mass="72537">MEQLNQLNHLFNLNQKNDLLYVNEIRHLLIPSSSFGILQRELIENIGLERMKTFFFRYGWNIGIEDAKEITKDLSISLMEKIQVAPIFHSLKGHVVAKITEQELETDGDRVVKFLLKGYWEESYEAEQHIKNLGIADHPICYTLTGYASGSMSHILGEKVFFKEHQCKGAGDSYCTWEGRMLSDWEESAYEEFINNSELPILKELEQTYEKLLYEKNNLSLVMKIEHELTDAVVKGNNIETILCIVEKHIKRPVIVEDVFHQILKVKGITKEEYDPIQSEFKGFLEKNALQYIKTLQHSDCCRLVTPIFLQEKMVGYCSFLYDVEDKLHKEVDSMIIRRLSTVCSFILLNEKVRLESMERVKGYFFEEIMNGKYQSEQEVLQKAFFIDLDFTGGYYALHLKYHITAGPNKLNPNFHNEIFECVTKYMSEQNIRVLIGQKTDSLQLLLPQKQLGGKQIGQMMYPFMSFLRKRLKDTVWFAGISLMHSKVLEEVQGAFREAYTAVKLSTREVPMTFFQELGILGVLITQDNKVAIRNMAELTLGNLYKDLDQGKVELIGTLYTFLTNGGNFEQTAEQLAISISGLRYRLTKITSFLGSDLREPERRFQLLLALKALIILDDEWLEILN</sequence>
<feature type="domain" description="4-vinyl reductase 4VR" evidence="1">
    <location>
        <begin position="119"/>
        <end position="181"/>
    </location>
</feature>
<reference evidence="2 3" key="1">
    <citation type="submission" date="2020-08" db="EMBL/GenBank/DDBJ databases">
        <title>Genomic Encyclopedia of Type Strains, Phase IV (KMG-IV): sequencing the most valuable type-strain genomes for metagenomic binning, comparative biology and taxonomic classification.</title>
        <authorList>
            <person name="Goeker M."/>
        </authorList>
    </citation>
    <scope>NUCLEOTIDE SEQUENCE [LARGE SCALE GENOMIC DNA]</scope>
    <source>
        <strain evidence="2 3">DSM 5391</strain>
    </source>
</reference>